<dbReference type="InterPro" id="IPR045851">
    <property type="entry name" value="AMP-bd_C_sf"/>
</dbReference>
<dbReference type="CDD" id="cd00833">
    <property type="entry name" value="PKS"/>
    <property type="match status" value="1"/>
</dbReference>
<dbReference type="AlphaFoldDB" id="A0A4R6RQK9"/>
<dbReference type="GO" id="GO:0031177">
    <property type="term" value="F:phosphopantetheine binding"/>
    <property type="evidence" value="ECO:0007669"/>
    <property type="project" value="InterPro"/>
</dbReference>
<dbReference type="GO" id="GO:0005737">
    <property type="term" value="C:cytoplasm"/>
    <property type="evidence" value="ECO:0007669"/>
    <property type="project" value="TreeGrafter"/>
</dbReference>
<dbReference type="Gene3D" id="1.10.1240.100">
    <property type="match status" value="1"/>
</dbReference>
<keyword evidence="7" id="KW-1185">Reference proteome</keyword>
<dbReference type="InterPro" id="IPR020845">
    <property type="entry name" value="AMP-binding_CS"/>
</dbReference>
<dbReference type="SMART" id="SM00823">
    <property type="entry name" value="PKS_PP"/>
    <property type="match status" value="1"/>
</dbReference>
<dbReference type="Gene3D" id="3.30.300.30">
    <property type="match status" value="1"/>
</dbReference>
<gene>
    <name evidence="6" type="ORF">EV186_11518</name>
</gene>
<dbReference type="PROSITE" id="PS52004">
    <property type="entry name" value="KS3_2"/>
    <property type="match status" value="1"/>
</dbReference>
<dbReference type="Pfam" id="PF02801">
    <property type="entry name" value="Ketoacyl-synt_C"/>
    <property type="match status" value="1"/>
</dbReference>
<evidence type="ECO:0000313" key="7">
    <source>
        <dbReference type="Proteomes" id="UP000295444"/>
    </source>
</evidence>
<dbReference type="Pfam" id="PF13193">
    <property type="entry name" value="AMP-binding_C"/>
    <property type="match status" value="1"/>
</dbReference>
<dbReference type="InterPro" id="IPR042099">
    <property type="entry name" value="ANL_N_sf"/>
</dbReference>
<dbReference type="SMART" id="SM00825">
    <property type="entry name" value="PKS_KS"/>
    <property type="match status" value="1"/>
</dbReference>
<dbReference type="GO" id="GO:0004315">
    <property type="term" value="F:3-oxoacyl-[acyl-carrier-protein] synthase activity"/>
    <property type="evidence" value="ECO:0007669"/>
    <property type="project" value="InterPro"/>
</dbReference>
<keyword evidence="3" id="KW-0808">Transferase</keyword>
<dbReference type="GO" id="GO:0006633">
    <property type="term" value="P:fatty acid biosynthetic process"/>
    <property type="evidence" value="ECO:0007669"/>
    <property type="project" value="InterPro"/>
</dbReference>
<dbReference type="Pfam" id="PF22621">
    <property type="entry name" value="CurL-like_PKS_C"/>
    <property type="match status" value="1"/>
</dbReference>
<evidence type="ECO:0000256" key="3">
    <source>
        <dbReference type="ARBA" id="ARBA00022679"/>
    </source>
</evidence>
<dbReference type="PANTHER" id="PTHR43775">
    <property type="entry name" value="FATTY ACID SYNTHASE"/>
    <property type="match status" value="1"/>
</dbReference>
<dbReference type="InterPro" id="IPR020841">
    <property type="entry name" value="PKS_Beta-ketoAc_synthase_dom"/>
</dbReference>
<evidence type="ECO:0000256" key="1">
    <source>
        <dbReference type="ARBA" id="ARBA00022450"/>
    </source>
</evidence>
<dbReference type="PROSITE" id="PS00455">
    <property type="entry name" value="AMP_BINDING"/>
    <property type="match status" value="1"/>
</dbReference>
<evidence type="ECO:0000259" key="4">
    <source>
        <dbReference type="PROSITE" id="PS50075"/>
    </source>
</evidence>
<evidence type="ECO:0000259" key="5">
    <source>
        <dbReference type="PROSITE" id="PS52004"/>
    </source>
</evidence>
<reference evidence="6 7" key="1">
    <citation type="submission" date="2019-03" db="EMBL/GenBank/DDBJ databases">
        <title>Genomic Encyclopedia of Type Strains, Phase IV (KMG-IV): sequencing the most valuable type-strain genomes for metagenomic binning, comparative biology and taxonomic classification.</title>
        <authorList>
            <person name="Goeker M."/>
        </authorList>
    </citation>
    <scope>NUCLEOTIDE SEQUENCE [LARGE SCALE GENOMIC DNA]</scope>
    <source>
        <strain evidence="6 7">DSM 45361</strain>
    </source>
</reference>
<evidence type="ECO:0000256" key="2">
    <source>
        <dbReference type="ARBA" id="ARBA00022553"/>
    </source>
</evidence>
<dbReference type="InterPro" id="IPR009081">
    <property type="entry name" value="PP-bd_ACP"/>
</dbReference>
<feature type="domain" description="Carrier" evidence="4">
    <location>
        <begin position="480"/>
        <end position="555"/>
    </location>
</feature>
<dbReference type="InterPro" id="IPR050091">
    <property type="entry name" value="PKS_NRPS_Biosynth_Enz"/>
</dbReference>
<sequence>MTRVNPVRRFAEIADSVPTRLAVADDTGGVAYRDLAGLAGGRARSLAEAGIGVGARVGLLTTHGTPAIAAILGTLATGAAYVPLDPGFPPARLRHQLAVAGVTTVLADPEHAAAAENLGVPTVLRTDERTAPLPVPADAPDELAYVLFTSGSTGTPKAIAQTHRNLAHCVDNQIAALGIGAADRVSLLASFAFDAAIPDLYPALLTGATVVPVDVRAVGVAATAQALDRHGVTVYHSTPTLYRYLLDALGGTRLAAVRTVLLGGEQATHLDLHRGRDSFAPDCVFVNGYGMTEATFVAHHRLPAAAVDPSVSGPLPIGSALPGFELALTGGEIEVRGHHLVAGYLGQDSDAFGVLPDGRRSYRTGDLGEITEDGTLVCLGRRDRQVKVRGFRVEPAEVEAALAALPGVRAARVIVRDGDLIGYVEADVDPGPLRAAVAERLPQYAVPTAVVRVDRFPLTVTGKLDERALPAPGTPAPAQILVSATERRVHAVWCAVLGRDGVGRTDAFFDAGGNSLLLNDLQRRLSDEFGAEIALLDLFEHATVAAQAAHLDRASSTVDAGVGPVADPADLPSDLPSDLIAVVGMAGRFPGAPDVASFWWNLCAGVDAIHDYTADELAALGIGPGFVRAGGRLDGVEDFDAEFFGFTAEEAASTDPQHRLFLEAAWQALEDAGRDPATEPGPVGVFASSSVNRYFLFHLFGNPAVRDVDPGDWEARLLGRQLTDHLPGQVAYRLGLTGPALAVQSACSSSLAAVGLAAQSLADYRCDLALAGGVSVTWPRYRAGGLVSADGRCRAFDERADGSGFSSGVGVVALRRLADAIADRDHVYAVLPGWAMTNDGPDRAGFAVPGTAGQAAAIAEALTIAQVRPDEVRLVEAHGSGTPMGDAIEVAALNRVYRGAAPAGWTALGSVKTNIGHLDAAAGVAGLVKAALAVRHGVIPPNLHFTAPHPQVALGDGPFFVPSKLADWPDGGRRVAGVSSFGMGGTNVHVLVEQPPLVEPTGDQAGPYLLPVSARDPKALREAVSRLREHLAGGGDALADVAFTLAVGRRAFDRRAAVVAHTKADALAALAVLTEDAPVAGVPGELFELARRWVGGAAVELPAGAGRRVPLPTYPFQRDRYWIDPPVRN</sequence>
<dbReference type="PROSITE" id="PS50075">
    <property type="entry name" value="CARRIER"/>
    <property type="match status" value="1"/>
</dbReference>
<accession>A0A4R6RQK9</accession>
<keyword evidence="1" id="KW-0596">Phosphopantetheine</keyword>
<dbReference type="PROSITE" id="PS00606">
    <property type="entry name" value="KS3_1"/>
    <property type="match status" value="1"/>
</dbReference>
<comment type="caution">
    <text evidence="6">The sequence shown here is derived from an EMBL/GenBank/DDBJ whole genome shotgun (WGS) entry which is preliminary data.</text>
</comment>
<name>A0A4R6RQK9_LABRH</name>
<dbReference type="Pfam" id="PF00550">
    <property type="entry name" value="PP-binding"/>
    <property type="match status" value="1"/>
</dbReference>
<dbReference type="RefSeq" id="WP_133854451.1">
    <property type="nucleotide sequence ID" value="NZ_SNXZ01000015.1"/>
</dbReference>
<dbReference type="InterPro" id="IPR025110">
    <property type="entry name" value="AMP-bd_C"/>
</dbReference>
<dbReference type="GO" id="GO:0005886">
    <property type="term" value="C:plasma membrane"/>
    <property type="evidence" value="ECO:0007669"/>
    <property type="project" value="TreeGrafter"/>
</dbReference>
<dbReference type="SUPFAM" id="SSF47336">
    <property type="entry name" value="ACP-like"/>
    <property type="match status" value="1"/>
</dbReference>
<dbReference type="InterPro" id="IPR016039">
    <property type="entry name" value="Thiolase-like"/>
</dbReference>
<dbReference type="Gene3D" id="3.40.50.12780">
    <property type="entry name" value="N-terminal domain of ligase-like"/>
    <property type="match status" value="1"/>
</dbReference>
<dbReference type="GO" id="GO:0071770">
    <property type="term" value="P:DIM/DIP cell wall layer assembly"/>
    <property type="evidence" value="ECO:0007669"/>
    <property type="project" value="TreeGrafter"/>
</dbReference>
<dbReference type="Pfam" id="PF00501">
    <property type="entry name" value="AMP-binding"/>
    <property type="match status" value="1"/>
</dbReference>
<dbReference type="PANTHER" id="PTHR43775:SF37">
    <property type="entry name" value="SI:DKEY-61P9.11"/>
    <property type="match status" value="1"/>
</dbReference>
<dbReference type="InterPro" id="IPR014031">
    <property type="entry name" value="Ketoacyl_synth_C"/>
</dbReference>
<proteinExistence type="predicted"/>
<dbReference type="Gene3D" id="3.40.47.10">
    <property type="match status" value="1"/>
</dbReference>
<dbReference type="Gene3D" id="1.10.1200.10">
    <property type="entry name" value="ACP-like"/>
    <property type="match status" value="1"/>
</dbReference>
<dbReference type="Pfam" id="PF00109">
    <property type="entry name" value="ketoacyl-synt"/>
    <property type="match status" value="1"/>
</dbReference>
<feature type="domain" description="Ketosynthase family 3 (KS3)" evidence="5">
    <location>
        <begin position="577"/>
        <end position="994"/>
    </location>
</feature>
<dbReference type="EMBL" id="SNXZ01000015">
    <property type="protein sequence ID" value="TDP89071.1"/>
    <property type="molecule type" value="Genomic_DNA"/>
</dbReference>
<evidence type="ECO:0000313" key="6">
    <source>
        <dbReference type="EMBL" id="TDP89071.1"/>
    </source>
</evidence>
<dbReference type="InterPro" id="IPR000873">
    <property type="entry name" value="AMP-dep_synth/lig_dom"/>
</dbReference>
<dbReference type="InterPro" id="IPR018201">
    <property type="entry name" value="Ketoacyl_synth_AS"/>
</dbReference>
<organism evidence="6 7">
    <name type="scientific">Labedaea rhizosphaerae</name>
    <dbReference type="NCBI Taxonomy" id="598644"/>
    <lineage>
        <taxon>Bacteria</taxon>
        <taxon>Bacillati</taxon>
        <taxon>Actinomycetota</taxon>
        <taxon>Actinomycetes</taxon>
        <taxon>Pseudonocardiales</taxon>
        <taxon>Pseudonocardiaceae</taxon>
        <taxon>Labedaea</taxon>
    </lineage>
</organism>
<protein>
    <submittedName>
        <fullName evidence="6">Amino acid adenylation domain-containing protein</fullName>
    </submittedName>
</protein>
<dbReference type="InterPro" id="IPR020806">
    <property type="entry name" value="PKS_PP-bd"/>
</dbReference>
<dbReference type="OrthoDB" id="3651481at2"/>
<keyword evidence="2" id="KW-0597">Phosphoprotein</keyword>
<dbReference type="InterPro" id="IPR036736">
    <property type="entry name" value="ACP-like_sf"/>
</dbReference>
<dbReference type="SUPFAM" id="SSF53901">
    <property type="entry name" value="Thiolase-like"/>
    <property type="match status" value="1"/>
</dbReference>
<dbReference type="Proteomes" id="UP000295444">
    <property type="component" value="Unassembled WGS sequence"/>
</dbReference>
<dbReference type="InterPro" id="IPR014030">
    <property type="entry name" value="Ketoacyl_synth_N"/>
</dbReference>
<dbReference type="GO" id="GO:0004312">
    <property type="term" value="F:fatty acid synthase activity"/>
    <property type="evidence" value="ECO:0007669"/>
    <property type="project" value="TreeGrafter"/>
</dbReference>
<dbReference type="SUPFAM" id="SSF56801">
    <property type="entry name" value="Acetyl-CoA synthetase-like"/>
    <property type="match status" value="1"/>
</dbReference>